<dbReference type="PROSITE" id="PS51186">
    <property type="entry name" value="GNAT"/>
    <property type="match status" value="1"/>
</dbReference>
<protein>
    <submittedName>
        <fullName evidence="2">N-acetyltransferase</fullName>
    </submittedName>
</protein>
<keyword evidence="3" id="KW-1185">Reference proteome</keyword>
<dbReference type="PANTHER" id="PTHR43072">
    <property type="entry name" value="N-ACETYLTRANSFERASE"/>
    <property type="match status" value="1"/>
</dbReference>
<dbReference type="EMBL" id="JAFLNC010000006">
    <property type="protein sequence ID" value="MBO0335288.1"/>
    <property type="molecule type" value="Genomic_DNA"/>
</dbReference>
<dbReference type="InterPro" id="IPR000182">
    <property type="entry name" value="GNAT_dom"/>
</dbReference>
<dbReference type="InterPro" id="IPR016181">
    <property type="entry name" value="Acyl_CoA_acyltransferase"/>
</dbReference>
<evidence type="ECO:0000313" key="2">
    <source>
        <dbReference type="EMBL" id="MBO0335288.1"/>
    </source>
</evidence>
<accession>A0ABS3FAC1</accession>
<dbReference type="CDD" id="cd04301">
    <property type="entry name" value="NAT_SF"/>
    <property type="match status" value="1"/>
</dbReference>
<name>A0ABS3FAC1_9PROT</name>
<dbReference type="SUPFAM" id="SSF55729">
    <property type="entry name" value="Acyl-CoA N-acyltransferases (Nat)"/>
    <property type="match status" value="1"/>
</dbReference>
<dbReference type="Gene3D" id="3.40.630.30">
    <property type="match status" value="1"/>
</dbReference>
<gene>
    <name evidence="2" type="ORF">J0X12_16830</name>
</gene>
<dbReference type="Pfam" id="PF13420">
    <property type="entry name" value="Acetyltransf_4"/>
    <property type="match status" value="1"/>
</dbReference>
<sequence>MSLPNTINIRPSISEDIGSITDIYATSVLTGFGTFEIDPPDMMEITARRNAILEQQLPYLVAEQNGDVVGFAYAGVYRPRPAYRNTVENSVYVREDGRKKGVGKALLSALIEECREAGRVQMVAVIGDSGNKSSISLHLSLGFRLVGILESVGYKHDRWLDTVIMQKNLTEG</sequence>
<evidence type="ECO:0000259" key="1">
    <source>
        <dbReference type="PROSITE" id="PS51186"/>
    </source>
</evidence>
<evidence type="ECO:0000313" key="3">
    <source>
        <dbReference type="Proteomes" id="UP000664761"/>
    </source>
</evidence>
<comment type="caution">
    <text evidence="2">The sequence shown here is derived from an EMBL/GenBank/DDBJ whole genome shotgun (WGS) entry which is preliminary data.</text>
</comment>
<feature type="domain" description="N-acetyltransferase" evidence="1">
    <location>
        <begin position="7"/>
        <end position="170"/>
    </location>
</feature>
<proteinExistence type="predicted"/>
<dbReference type="PANTHER" id="PTHR43072:SF8">
    <property type="entry name" value="ACYLTRANSFERASE FABY-RELATED"/>
    <property type="match status" value="1"/>
</dbReference>
<dbReference type="Proteomes" id="UP000664761">
    <property type="component" value="Unassembled WGS sequence"/>
</dbReference>
<organism evidence="2 3">
    <name type="scientific">Sneathiella sedimenti</name>
    <dbReference type="NCBI Taxonomy" id="2816034"/>
    <lineage>
        <taxon>Bacteria</taxon>
        <taxon>Pseudomonadati</taxon>
        <taxon>Pseudomonadota</taxon>
        <taxon>Alphaproteobacteria</taxon>
        <taxon>Sneathiellales</taxon>
        <taxon>Sneathiellaceae</taxon>
        <taxon>Sneathiella</taxon>
    </lineage>
</organism>
<reference evidence="2 3" key="1">
    <citation type="submission" date="2021-03" db="EMBL/GenBank/DDBJ databases">
        <title>Sneathiella sp. CAU 1612 isolated from Kang Won-do.</title>
        <authorList>
            <person name="Kim W."/>
        </authorList>
    </citation>
    <scope>NUCLEOTIDE SEQUENCE [LARGE SCALE GENOMIC DNA]</scope>
    <source>
        <strain evidence="2 3">CAU 1612</strain>
    </source>
</reference>